<dbReference type="InterPro" id="IPR019007">
    <property type="entry name" value="Wbp11/ELF5/Saf1_N"/>
</dbReference>
<dbReference type="GO" id="GO:0006396">
    <property type="term" value="P:RNA processing"/>
    <property type="evidence" value="ECO:0007669"/>
    <property type="project" value="InterPro"/>
</dbReference>
<feature type="coiled-coil region" evidence="1">
    <location>
        <begin position="67"/>
        <end position="111"/>
    </location>
</feature>
<keyword evidence="1" id="KW-0175">Coiled coil</keyword>
<keyword evidence="5" id="KW-1185">Reference proteome</keyword>
<proteinExistence type="predicted"/>
<evidence type="ECO:0000256" key="2">
    <source>
        <dbReference type="SAM" id="MobiDB-lite"/>
    </source>
</evidence>
<evidence type="ECO:0000256" key="1">
    <source>
        <dbReference type="SAM" id="Coils"/>
    </source>
</evidence>
<feature type="region of interest" description="Disordered" evidence="2">
    <location>
        <begin position="357"/>
        <end position="437"/>
    </location>
</feature>
<comment type="caution">
    <text evidence="4">The sequence shown here is derived from an EMBL/GenBank/DDBJ whole genome shotgun (WGS) entry which is preliminary data.</text>
</comment>
<reference evidence="4" key="1">
    <citation type="submission" date="2020-04" db="EMBL/GenBank/DDBJ databases">
        <title>Analysis of mating type loci in Filobasidium floriforme.</title>
        <authorList>
            <person name="Nowrousian M."/>
        </authorList>
    </citation>
    <scope>NUCLEOTIDE SEQUENCE</scope>
    <source>
        <strain evidence="4">CBS 6242</strain>
    </source>
</reference>
<evidence type="ECO:0000313" key="4">
    <source>
        <dbReference type="EMBL" id="KAG7531689.1"/>
    </source>
</evidence>
<feature type="region of interest" description="Disordered" evidence="2">
    <location>
        <begin position="138"/>
        <end position="335"/>
    </location>
</feature>
<sequence>MAKNANPVEAHRKAMRKKELKRNKEARTKTREVITLKKDTGALDAEVRRLTQAEQAKELDAAGIARLKEVKEELERVKKAKADYVKANPEAEDLVYKREKEREKARLAERQANGQGDRVRAAPGVSIYGVRSVFYHEVLNPLGHPPPGMFDQERPSDEILDASSSDSDSDSDIVMPEGSPSRQPEDEDDSDSDDSIVMPEGDAPPEARLAPPPSAPMSLMTPAGPPMFVPYRPPPFYPSSNFRPPNQHQGFGTGSNHMPLPPPGFFPNNYNNNNGRPPHFQPGFRPPQNRPGVMHQDPLSGIPHSTFQAHRIAKQEGEATTGEQAGPGDAAPVPAAAVIEAAPQIRDLRKEAAAFVPRAAKKKKTVASAIQVNAAPPPDDDPAMANEEPSLVSEDKEEVKPPAPVYNPAAGGLMGKLSGILGSAPASRATDKPKDDYQSFLAGLDNLPQ</sequence>
<evidence type="ECO:0000313" key="5">
    <source>
        <dbReference type="Proteomes" id="UP000812966"/>
    </source>
</evidence>
<gene>
    <name evidence="4" type="ORF">FFLO_04199</name>
</gene>
<feature type="compositionally biased region" description="Basic and acidic residues" evidence="2">
    <location>
        <begin position="22"/>
        <end position="31"/>
    </location>
</feature>
<dbReference type="Pfam" id="PF12622">
    <property type="entry name" value="NpwBP"/>
    <property type="match status" value="1"/>
</dbReference>
<dbReference type="EMBL" id="JABELV010000085">
    <property type="protein sequence ID" value="KAG7531689.1"/>
    <property type="molecule type" value="Genomic_DNA"/>
</dbReference>
<feature type="compositionally biased region" description="Low complexity" evidence="2">
    <location>
        <begin position="324"/>
        <end position="335"/>
    </location>
</feature>
<organism evidence="4 5">
    <name type="scientific">Filobasidium floriforme</name>
    <dbReference type="NCBI Taxonomy" id="5210"/>
    <lineage>
        <taxon>Eukaryota</taxon>
        <taxon>Fungi</taxon>
        <taxon>Dikarya</taxon>
        <taxon>Basidiomycota</taxon>
        <taxon>Agaricomycotina</taxon>
        <taxon>Tremellomycetes</taxon>
        <taxon>Filobasidiales</taxon>
        <taxon>Filobasidiaceae</taxon>
        <taxon>Filobasidium</taxon>
    </lineage>
</organism>
<protein>
    <recommendedName>
        <fullName evidence="3">Wbp11/ELF5/Saf1 N-terminal domain-containing protein</fullName>
    </recommendedName>
</protein>
<feature type="domain" description="Wbp11/ELF5/Saf1 N-terminal" evidence="3">
    <location>
        <begin position="3"/>
        <end position="79"/>
    </location>
</feature>
<dbReference type="Pfam" id="PF09429">
    <property type="entry name" value="Wbp11"/>
    <property type="match status" value="1"/>
</dbReference>
<accession>A0A8K0NSH5</accession>
<feature type="compositionally biased region" description="Pro residues" evidence="2">
    <location>
        <begin position="223"/>
        <end position="237"/>
    </location>
</feature>
<evidence type="ECO:0000259" key="3">
    <source>
        <dbReference type="Pfam" id="PF09429"/>
    </source>
</evidence>
<feature type="region of interest" description="Disordered" evidence="2">
    <location>
        <begin position="1"/>
        <end position="31"/>
    </location>
</feature>
<name>A0A8K0NSH5_9TREE</name>
<dbReference type="Proteomes" id="UP000812966">
    <property type="component" value="Unassembled WGS sequence"/>
</dbReference>
<feature type="compositionally biased region" description="Acidic residues" evidence="2">
    <location>
        <begin position="185"/>
        <end position="194"/>
    </location>
</feature>
<feature type="compositionally biased region" description="Low complexity" evidence="2">
    <location>
        <begin position="266"/>
        <end position="278"/>
    </location>
</feature>
<dbReference type="AlphaFoldDB" id="A0A8K0NSH5"/>